<proteinExistence type="predicted"/>
<gene>
    <name evidence="3" type="ORF">G5C33_03995</name>
</gene>
<protein>
    <submittedName>
        <fullName evidence="3">Helix-turn-helix transcriptional regulator</fullName>
    </submittedName>
</protein>
<keyword evidence="4" id="KW-1185">Reference proteome</keyword>
<accession>A0A6G6Y275</accession>
<dbReference type="KEGG" id="spzr:G5C33_03995"/>
<organism evidence="3 4">
    <name type="scientific">Stakelama tenebrarum</name>
    <dbReference type="NCBI Taxonomy" id="2711215"/>
    <lineage>
        <taxon>Bacteria</taxon>
        <taxon>Pseudomonadati</taxon>
        <taxon>Pseudomonadota</taxon>
        <taxon>Alphaproteobacteria</taxon>
        <taxon>Sphingomonadales</taxon>
        <taxon>Sphingomonadaceae</taxon>
        <taxon>Stakelama</taxon>
    </lineage>
</organism>
<dbReference type="RefSeq" id="WP_165326027.1">
    <property type="nucleotide sequence ID" value="NZ_CP049109.1"/>
</dbReference>
<dbReference type="EMBL" id="CP049109">
    <property type="protein sequence ID" value="QIG79025.1"/>
    <property type="molecule type" value="Genomic_DNA"/>
</dbReference>
<dbReference type="Proteomes" id="UP000501568">
    <property type="component" value="Chromosome"/>
</dbReference>
<dbReference type="InterPro" id="IPR046532">
    <property type="entry name" value="DUF6597"/>
</dbReference>
<sequence length="316" mass="35301">MAGLSHRVRKDEQEEHRPEPIRLGGGNGSRPGVDSPDLIYLPAVGPLMPLVESYYLYRYDCEAIEGVERVDTGQIRFMLHGQGKLLFPSGRIQTSLPVMINGPSSAAWRYCVDGPFHCFGVSLRPIGWRSLVGQPAHRFSETVLDADTVFDGEASPLLEQLRCAETLEEMVALVEPMLLRHRRRVPEAHLALCRAVREWGASEKLGIDALYAMVPMSQHQVMRLCNEYFGGPPKHLERKFRAIRAAMRIYQGAEPAAVSGPFFDQSHMIHEIKHFTGHTPTSLREAIDPVLASTLDNETFHIIPEVFPESVDPGGD</sequence>
<evidence type="ECO:0000313" key="4">
    <source>
        <dbReference type="Proteomes" id="UP000501568"/>
    </source>
</evidence>
<feature type="compositionally biased region" description="Basic and acidic residues" evidence="1">
    <location>
        <begin position="9"/>
        <end position="20"/>
    </location>
</feature>
<evidence type="ECO:0000313" key="3">
    <source>
        <dbReference type="EMBL" id="QIG79025.1"/>
    </source>
</evidence>
<dbReference type="Gene3D" id="1.10.10.60">
    <property type="entry name" value="Homeodomain-like"/>
    <property type="match status" value="1"/>
</dbReference>
<reference evidence="3 4" key="1">
    <citation type="submission" date="2020-02" db="EMBL/GenBank/DDBJ databases">
        <authorList>
            <person name="Zheng R.K."/>
            <person name="Sun C.M."/>
        </authorList>
    </citation>
    <scope>NUCLEOTIDE SEQUENCE [LARGE SCALE GENOMIC DNA]</scope>
    <source>
        <strain evidence="4">zrk23</strain>
    </source>
</reference>
<name>A0A6G6Y275_9SPHN</name>
<dbReference type="Pfam" id="PF20240">
    <property type="entry name" value="DUF6597"/>
    <property type="match status" value="1"/>
</dbReference>
<feature type="domain" description="DUF6597" evidence="2">
    <location>
        <begin position="46"/>
        <end position="144"/>
    </location>
</feature>
<feature type="region of interest" description="Disordered" evidence="1">
    <location>
        <begin position="1"/>
        <end position="30"/>
    </location>
</feature>
<dbReference type="AlphaFoldDB" id="A0A6G6Y275"/>
<evidence type="ECO:0000259" key="2">
    <source>
        <dbReference type="Pfam" id="PF20240"/>
    </source>
</evidence>
<evidence type="ECO:0000256" key="1">
    <source>
        <dbReference type="SAM" id="MobiDB-lite"/>
    </source>
</evidence>